<evidence type="ECO:0000256" key="1">
    <source>
        <dbReference type="SAM" id="MobiDB-lite"/>
    </source>
</evidence>
<evidence type="ECO:0000313" key="3">
    <source>
        <dbReference type="Proteomes" id="UP000714618"/>
    </source>
</evidence>
<sequence>MSQSPRTTDVEGQQVSNPVALQADANQPSPDEHEQQDMSRGPDDPGDHGLGVYDFEVKEQDRWLPIANGMFFRFFFHLVVGQGATDKGACSVCTTFASPPAY</sequence>
<keyword evidence="3" id="KW-1185">Reference proteome</keyword>
<proteinExistence type="predicted"/>
<organism evidence="2 3">
    <name type="scientific">Aureobasidium mustum</name>
    <dbReference type="NCBI Taxonomy" id="2773714"/>
    <lineage>
        <taxon>Eukaryota</taxon>
        <taxon>Fungi</taxon>
        <taxon>Dikarya</taxon>
        <taxon>Ascomycota</taxon>
        <taxon>Pezizomycotina</taxon>
        <taxon>Dothideomycetes</taxon>
        <taxon>Dothideomycetidae</taxon>
        <taxon>Dothideales</taxon>
        <taxon>Saccotheciaceae</taxon>
        <taxon>Aureobasidium</taxon>
    </lineage>
</organism>
<dbReference type="Proteomes" id="UP000714618">
    <property type="component" value="Unassembled WGS sequence"/>
</dbReference>
<feature type="compositionally biased region" description="Polar residues" evidence="1">
    <location>
        <begin position="1"/>
        <end position="29"/>
    </location>
</feature>
<comment type="caution">
    <text evidence="2">The sequence shown here is derived from an EMBL/GenBank/DDBJ whole genome shotgun (WGS) entry which is preliminary data.</text>
</comment>
<accession>A0A9N8JPQ0</accession>
<feature type="compositionally biased region" description="Basic and acidic residues" evidence="1">
    <location>
        <begin position="30"/>
        <end position="47"/>
    </location>
</feature>
<name>A0A9N8JPQ0_9PEZI</name>
<dbReference type="OrthoDB" id="386949at2759"/>
<protein>
    <submittedName>
        <fullName evidence="2">Uncharacterized protein</fullName>
    </submittedName>
</protein>
<gene>
    <name evidence="2" type="ORF">AWRI4233_LOCUS3406</name>
</gene>
<feature type="region of interest" description="Disordered" evidence="1">
    <location>
        <begin position="1"/>
        <end position="51"/>
    </location>
</feature>
<evidence type="ECO:0000313" key="2">
    <source>
        <dbReference type="EMBL" id="CAD0091629.1"/>
    </source>
</evidence>
<dbReference type="EMBL" id="CAIJEO010000004">
    <property type="protein sequence ID" value="CAD0091629.1"/>
    <property type="molecule type" value="Genomic_DNA"/>
</dbReference>
<reference evidence="2" key="1">
    <citation type="submission" date="2020-06" db="EMBL/GenBank/DDBJ databases">
        <authorList>
            <person name="Onetto C."/>
        </authorList>
    </citation>
    <scope>NUCLEOTIDE SEQUENCE</scope>
</reference>
<dbReference type="AlphaFoldDB" id="A0A9N8JPQ0"/>